<keyword evidence="4" id="KW-1185">Reference proteome</keyword>
<gene>
    <name evidence="3" type="ORF">RND71_042276</name>
</gene>
<dbReference type="PANTHER" id="PTHR35289">
    <property type="entry name" value="TRANSMEMBRANE PROTEIN"/>
    <property type="match status" value="1"/>
</dbReference>
<organism evidence="3 4">
    <name type="scientific">Anisodus tanguticus</name>
    <dbReference type="NCBI Taxonomy" id="243964"/>
    <lineage>
        <taxon>Eukaryota</taxon>
        <taxon>Viridiplantae</taxon>
        <taxon>Streptophyta</taxon>
        <taxon>Embryophyta</taxon>
        <taxon>Tracheophyta</taxon>
        <taxon>Spermatophyta</taxon>
        <taxon>Magnoliopsida</taxon>
        <taxon>eudicotyledons</taxon>
        <taxon>Gunneridae</taxon>
        <taxon>Pentapetalae</taxon>
        <taxon>asterids</taxon>
        <taxon>lamiids</taxon>
        <taxon>Solanales</taxon>
        <taxon>Solanaceae</taxon>
        <taxon>Solanoideae</taxon>
        <taxon>Hyoscyameae</taxon>
        <taxon>Anisodus</taxon>
    </lineage>
</organism>
<dbReference type="AlphaFoldDB" id="A0AAE1QR82"/>
<evidence type="ECO:0000313" key="4">
    <source>
        <dbReference type="Proteomes" id="UP001291623"/>
    </source>
</evidence>
<dbReference type="Proteomes" id="UP001291623">
    <property type="component" value="Unassembled WGS sequence"/>
</dbReference>
<feature type="compositionally biased region" description="Basic residues" evidence="1">
    <location>
        <begin position="27"/>
        <end position="37"/>
    </location>
</feature>
<dbReference type="Pfam" id="PF26057">
    <property type="entry name" value="DUF8018"/>
    <property type="match status" value="1"/>
</dbReference>
<dbReference type="InterPro" id="IPR058331">
    <property type="entry name" value="DUF8018"/>
</dbReference>
<feature type="region of interest" description="Disordered" evidence="1">
    <location>
        <begin position="151"/>
        <end position="177"/>
    </location>
</feature>
<evidence type="ECO:0000313" key="3">
    <source>
        <dbReference type="EMBL" id="KAK4337789.1"/>
    </source>
</evidence>
<feature type="region of interest" description="Disordered" evidence="1">
    <location>
        <begin position="24"/>
        <end position="57"/>
    </location>
</feature>
<feature type="domain" description="DUF8018" evidence="2">
    <location>
        <begin position="61"/>
        <end position="162"/>
    </location>
</feature>
<dbReference type="InterPro" id="IPR052694">
    <property type="entry name" value="Mt_uS3-like"/>
</dbReference>
<accession>A0AAE1QR82</accession>
<proteinExistence type="predicted"/>
<comment type="caution">
    <text evidence="3">The sequence shown here is derived from an EMBL/GenBank/DDBJ whole genome shotgun (WGS) entry which is preliminary data.</text>
</comment>
<sequence>MGGRGGSSRGSGWTHFDLDVLAENFAHRRRRPPRRKPQQASDPAEQRNGASSSHIFPYQADEVIGGDSVNTIKSRLLAKTPFPSFYEIEKARIDAQDRFEVKVEIIRQMAPLHPEGDWLGRGARALENPRTATGEHSLEKLHTLLSDLESRGVNSESFSQLKGKVPLRRGGDEHSTT</sequence>
<reference evidence="3" key="1">
    <citation type="submission" date="2023-12" db="EMBL/GenBank/DDBJ databases">
        <title>Genome assembly of Anisodus tanguticus.</title>
        <authorList>
            <person name="Wang Y.-J."/>
        </authorList>
    </citation>
    <scope>NUCLEOTIDE SEQUENCE</scope>
    <source>
        <strain evidence="3">KB-2021</strain>
        <tissue evidence="3">Leaf</tissue>
    </source>
</reference>
<dbReference type="EMBL" id="JAVYJV010000024">
    <property type="protein sequence ID" value="KAK4337789.1"/>
    <property type="molecule type" value="Genomic_DNA"/>
</dbReference>
<evidence type="ECO:0000256" key="1">
    <source>
        <dbReference type="SAM" id="MobiDB-lite"/>
    </source>
</evidence>
<name>A0AAE1QR82_9SOLA</name>
<dbReference type="PANTHER" id="PTHR35289:SF1">
    <property type="entry name" value="ATP SYNTHASE 9 MITOCHONDRIAL-RELATED"/>
    <property type="match status" value="1"/>
</dbReference>
<evidence type="ECO:0000259" key="2">
    <source>
        <dbReference type="Pfam" id="PF26057"/>
    </source>
</evidence>
<protein>
    <recommendedName>
        <fullName evidence="2">DUF8018 domain-containing protein</fullName>
    </recommendedName>
</protein>